<feature type="domain" description="Terminase large subunit-like ATPase" evidence="1">
    <location>
        <begin position="32"/>
        <end position="171"/>
    </location>
</feature>
<dbReference type="Gene3D" id="3.30.420.240">
    <property type="match status" value="1"/>
</dbReference>
<dbReference type="KEGG" id="mri:Mal4_54490"/>
<dbReference type="Proteomes" id="UP000320496">
    <property type="component" value="Chromosome"/>
</dbReference>
<sequence length="448" mass="50662">MQDWQQQDFAALDAAWLHLAGRAGFTDSSIRRRAYIERPRGHSKTSDTAVQVCWILLAARSAVSGLAAAADREQAQLIYDAIKRLARLNGSLCGDLTFTQHQIRNRRTMSRIDIISSDVASSWGQLPDFVICDELCHWTKQDLWNSLVSSAAKKPDCALTVLTNAGIGRGWQWDVREHARTHPAWHFSTLDGPQAPWITDEWLDEQRALLPPNVFERLWMNRWQHSDGEFVSLAEAEACRDSSLAPQQQGRPGISYVATIDYAEKHDLTVGCVCHYEECRVMVDRMDVVRPTPHKPTPVTWVESWIHRTATAFHDVCFVVDPYQLVGLIQQLEHQYDIRRFEFAAGQGNHRLTLCLRQLILHRQVAWYPGCGTIETERSRDDLETELASLLVHESAGGRLRLDHLRDGIHHDDRSFTLGAACLHLLEGHVSPATFEITGPLPGGGFAW</sequence>
<gene>
    <name evidence="2" type="ORF">Mal4_54490</name>
</gene>
<dbReference type="Pfam" id="PF03354">
    <property type="entry name" value="TerL_ATPase"/>
    <property type="match status" value="1"/>
</dbReference>
<protein>
    <submittedName>
        <fullName evidence="2">Phage Terminase</fullName>
    </submittedName>
</protein>
<dbReference type="InterPro" id="IPR046461">
    <property type="entry name" value="TerL_ATPase"/>
</dbReference>
<evidence type="ECO:0000313" key="3">
    <source>
        <dbReference type="Proteomes" id="UP000320496"/>
    </source>
</evidence>
<evidence type="ECO:0000259" key="1">
    <source>
        <dbReference type="Pfam" id="PF03354"/>
    </source>
</evidence>
<dbReference type="AlphaFoldDB" id="A0A517ZF42"/>
<reference evidence="2 3" key="1">
    <citation type="submission" date="2019-02" db="EMBL/GenBank/DDBJ databases">
        <title>Deep-cultivation of Planctomycetes and their phenomic and genomic characterization uncovers novel biology.</title>
        <authorList>
            <person name="Wiegand S."/>
            <person name="Jogler M."/>
            <person name="Boedeker C."/>
            <person name="Pinto D."/>
            <person name="Vollmers J."/>
            <person name="Rivas-Marin E."/>
            <person name="Kohn T."/>
            <person name="Peeters S.H."/>
            <person name="Heuer A."/>
            <person name="Rast P."/>
            <person name="Oberbeckmann S."/>
            <person name="Bunk B."/>
            <person name="Jeske O."/>
            <person name="Meyerdierks A."/>
            <person name="Storesund J.E."/>
            <person name="Kallscheuer N."/>
            <person name="Luecker S."/>
            <person name="Lage O.M."/>
            <person name="Pohl T."/>
            <person name="Merkel B.J."/>
            <person name="Hornburger P."/>
            <person name="Mueller R.-W."/>
            <person name="Bruemmer F."/>
            <person name="Labrenz M."/>
            <person name="Spormann A.M."/>
            <person name="Op den Camp H."/>
            <person name="Overmann J."/>
            <person name="Amann R."/>
            <person name="Jetten M.S.M."/>
            <person name="Mascher T."/>
            <person name="Medema M.H."/>
            <person name="Devos D.P."/>
            <person name="Kaster A.-K."/>
            <person name="Ovreas L."/>
            <person name="Rohde M."/>
            <person name="Galperin M.Y."/>
            <person name="Jogler C."/>
        </authorList>
    </citation>
    <scope>NUCLEOTIDE SEQUENCE [LARGE SCALE GENOMIC DNA]</scope>
    <source>
        <strain evidence="2 3">Mal4</strain>
    </source>
</reference>
<proteinExistence type="predicted"/>
<keyword evidence="3" id="KW-1185">Reference proteome</keyword>
<dbReference type="InterPro" id="IPR027417">
    <property type="entry name" value="P-loop_NTPase"/>
</dbReference>
<accession>A0A517ZF42</accession>
<dbReference type="EMBL" id="CP036275">
    <property type="protein sequence ID" value="QDU41084.1"/>
    <property type="molecule type" value="Genomic_DNA"/>
</dbReference>
<dbReference type="OrthoDB" id="208344at2"/>
<dbReference type="Gene3D" id="3.40.50.300">
    <property type="entry name" value="P-loop containing nucleotide triphosphate hydrolases"/>
    <property type="match status" value="1"/>
</dbReference>
<evidence type="ECO:0000313" key="2">
    <source>
        <dbReference type="EMBL" id="QDU41084.1"/>
    </source>
</evidence>
<name>A0A517ZF42_9PLAN</name>
<organism evidence="2 3">
    <name type="scientific">Maioricimonas rarisocia</name>
    <dbReference type="NCBI Taxonomy" id="2528026"/>
    <lineage>
        <taxon>Bacteria</taxon>
        <taxon>Pseudomonadati</taxon>
        <taxon>Planctomycetota</taxon>
        <taxon>Planctomycetia</taxon>
        <taxon>Planctomycetales</taxon>
        <taxon>Planctomycetaceae</taxon>
        <taxon>Maioricimonas</taxon>
    </lineage>
</organism>